<evidence type="ECO:0000259" key="1">
    <source>
        <dbReference type="Pfam" id="PF19834"/>
    </source>
</evidence>
<protein>
    <recommendedName>
        <fullName evidence="1">DUF6314 domain-containing protein</fullName>
    </recommendedName>
</protein>
<dbReference type="RefSeq" id="WP_106114069.1">
    <property type="nucleotide sequence ID" value="NZ_PVSR01000020.1"/>
</dbReference>
<evidence type="ECO:0000313" key="3">
    <source>
        <dbReference type="Proteomes" id="UP000239352"/>
    </source>
</evidence>
<dbReference type="InParanoid" id="A0A2T0GVD6"/>
<proteinExistence type="predicted"/>
<evidence type="ECO:0000313" key="2">
    <source>
        <dbReference type="EMBL" id="PRW63057.1"/>
    </source>
</evidence>
<dbReference type="Proteomes" id="UP000239352">
    <property type="component" value="Unassembled WGS sequence"/>
</dbReference>
<accession>A0A2T0GVD6</accession>
<feature type="domain" description="DUF6314" evidence="1">
    <location>
        <begin position="16"/>
        <end position="145"/>
    </location>
</feature>
<comment type="caution">
    <text evidence="2">The sequence shown here is derived from an EMBL/GenBank/DDBJ whole genome shotgun (WGS) entry which is preliminary data.</text>
</comment>
<sequence length="155" mass="17755">MNTACGHPVCDLPAFLGGWWSLWRVISDPDGTRMGEFDGSGSFRAVDDVLVYEEQGTLRLGDYRGNAFRSLRYHVTGPGRAEVYFDYGGFFHTLDLRSGHCRTHHPCRDDLYQGEFGVADENRWWQRWVVSGPTKNHVLHTVFTRSDRIRVEGES</sequence>
<name>A0A2T0GVD6_ACTMO</name>
<organism evidence="2 3">
    <name type="scientific">Actinopolyspora mortivallis</name>
    <dbReference type="NCBI Taxonomy" id="33906"/>
    <lineage>
        <taxon>Bacteria</taxon>
        <taxon>Bacillati</taxon>
        <taxon>Actinomycetota</taxon>
        <taxon>Actinomycetes</taxon>
        <taxon>Actinopolysporales</taxon>
        <taxon>Actinopolysporaceae</taxon>
        <taxon>Actinopolyspora</taxon>
    </lineage>
</organism>
<reference evidence="2 3" key="1">
    <citation type="submission" date="2018-03" db="EMBL/GenBank/DDBJ databases">
        <title>Actinopolyspora mortivallis from Sahara, screening for active biomolecules.</title>
        <authorList>
            <person name="Selama O."/>
            <person name="Wellington E.M.H."/>
            <person name="Hacene H."/>
        </authorList>
    </citation>
    <scope>NUCLEOTIDE SEQUENCE [LARGE SCALE GENOMIC DNA]</scope>
    <source>
        <strain evidence="2 3">M5A</strain>
    </source>
</reference>
<dbReference type="InterPro" id="IPR045632">
    <property type="entry name" value="DUF6314"/>
</dbReference>
<dbReference type="EMBL" id="PVSR01000020">
    <property type="protein sequence ID" value="PRW63057.1"/>
    <property type="molecule type" value="Genomic_DNA"/>
</dbReference>
<dbReference type="Pfam" id="PF19834">
    <property type="entry name" value="DUF6314"/>
    <property type="match status" value="1"/>
</dbReference>
<gene>
    <name evidence="2" type="ORF">CEP50_12200</name>
</gene>
<dbReference type="STRING" id="1050202.GCA_000384035_01777"/>
<dbReference type="AlphaFoldDB" id="A0A2T0GVD6"/>
<keyword evidence="3" id="KW-1185">Reference proteome</keyword>